<evidence type="ECO:0000256" key="1">
    <source>
        <dbReference type="SAM" id="Phobius"/>
    </source>
</evidence>
<dbReference type="GO" id="GO:0022857">
    <property type="term" value="F:transmembrane transporter activity"/>
    <property type="evidence" value="ECO:0007669"/>
    <property type="project" value="InterPro"/>
</dbReference>
<dbReference type="PROSITE" id="PS50850">
    <property type="entry name" value="MFS"/>
    <property type="match status" value="1"/>
</dbReference>
<dbReference type="PANTHER" id="PTHR11360">
    <property type="entry name" value="MONOCARBOXYLATE TRANSPORTER"/>
    <property type="match status" value="1"/>
</dbReference>
<feature type="transmembrane region" description="Helical" evidence="1">
    <location>
        <begin position="354"/>
        <end position="373"/>
    </location>
</feature>
<accession>A0A381YDF5</accession>
<dbReference type="InterPro" id="IPR020846">
    <property type="entry name" value="MFS_dom"/>
</dbReference>
<dbReference type="InterPro" id="IPR036259">
    <property type="entry name" value="MFS_trans_sf"/>
</dbReference>
<feature type="transmembrane region" description="Helical" evidence="1">
    <location>
        <begin position="12"/>
        <end position="34"/>
    </location>
</feature>
<evidence type="ECO:0000259" key="2">
    <source>
        <dbReference type="PROSITE" id="PS50850"/>
    </source>
</evidence>
<organism evidence="3">
    <name type="scientific">marine metagenome</name>
    <dbReference type="NCBI Taxonomy" id="408172"/>
    <lineage>
        <taxon>unclassified sequences</taxon>
        <taxon>metagenomes</taxon>
        <taxon>ecological metagenomes</taxon>
    </lineage>
</organism>
<feature type="transmembrane region" description="Helical" evidence="1">
    <location>
        <begin position="80"/>
        <end position="99"/>
    </location>
</feature>
<dbReference type="PANTHER" id="PTHR11360:SF284">
    <property type="entry name" value="EG:103B4.3 PROTEIN-RELATED"/>
    <property type="match status" value="1"/>
</dbReference>
<feature type="transmembrane region" description="Helical" evidence="1">
    <location>
        <begin position="318"/>
        <end position="342"/>
    </location>
</feature>
<feature type="transmembrane region" description="Helical" evidence="1">
    <location>
        <begin position="145"/>
        <end position="165"/>
    </location>
</feature>
<feature type="domain" description="Major facilitator superfamily (MFS) profile" evidence="2">
    <location>
        <begin position="1"/>
        <end position="409"/>
    </location>
</feature>
<feature type="transmembrane region" description="Helical" evidence="1">
    <location>
        <begin position="385"/>
        <end position="404"/>
    </location>
</feature>
<dbReference type="InterPro" id="IPR050327">
    <property type="entry name" value="Proton-linked_MCT"/>
</dbReference>
<sequence>MFITKLRQIYRGYPIAIVVFLSTGLSVGMTQYAFGEFAGPLREQFGWSQTQLNLSLAFSFISGLCAPFVGNLSDRIGIRPVMFGSILIIAIGFLMRPFITELWHWYLFSALVYAGFPGATVMPGGKMVGLWFPKTRGRMMGAVMAGNNFGGITMPPLAAAIIVVFSWQTAYVVFGVIMGALAVMALFVIVEDEKKVESEMKRTGRGDQAQVARAAAQAGVSLRQALRNRTFWLVTIGLVAATFTYQGVLTQLRQHFEESGFTPAMATTAVSTIAGMGIFSKLAFGRASEKITARIATILSIALQMVGVLIIAQVDASHLLWLGIFVFGLGFGGLGALALLLVQEMFGMKEFGGIMGIMQVGMIASGTGAPMIAGAIHDSSGSFDSAFLIVAAIFIVGIAALALARPIETESM</sequence>
<feature type="transmembrane region" description="Helical" evidence="1">
    <location>
        <begin position="171"/>
        <end position="190"/>
    </location>
</feature>
<feature type="transmembrane region" description="Helical" evidence="1">
    <location>
        <begin position="230"/>
        <end position="248"/>
    </location>
</feature>
<dbReference type="Gene3D" id="1.20.1250.20">
    <property type="entry name" value="MFS general substrate transporter like domains"/>
    <property type="match status" value="1"/>
</dbReference>
<reference evidence="3" key="1">
    <citation type="submission" date="2018-05" db="EMBL/GenBank/DDBJ databases">
        <authorList>
            <person name="Lanie J.A."/>
            <person name="Ng W.-L."/>
            <person name="Kazmierczak K.M."/>
            <person name="Andrzejewski T.M."/>
            <person name="Davidsen T.M."/>
            <person name="Wayne K.J."/>
            <person name="Tettelin H."/>
            <person name="Glass J.I."/>
            <person name="Rusch D."/>
            <person name="Podicherti R."/>
            <person name="Tsui H.-C.T."/>
            <person name="Winkler M.E."/>
        </authorList>
    </citation>
    <scope>NUCLEOTIDE SEQUENCE</scope>
</reference>
<keyword evidence="1" id="KW-0472">Membrane</keyword>
<feature type="transmembrane region" description="Helical" evidence="1">
    <location>
        <begin position="291"/>
        <end position="312"/>
    </location>
</feature>
<feature type="transmembrane region" description="Helical" evidence="1">
    <location>
        <begin position="105"/>
        <end position="124"/>
    </location>
</feature>
<keyword evidence="1" id="KW-1133">Transmembrane helix</keyword>
<feature type="transmembrane region" description="Helical" evidence="1">
    <location>
        <begin position="54"/>
        <end position="73"/>
    </location>
</feature>
<dbReference type="InterPro" id="IPR011701">
    <property type="entry name" value="MFS"/>
</dbReference>
<dbReference type="Pfam" id="PF07690">
    <property type="entry name" value="MFS_1"/>
    <property type="match status" value="1"/>
</dbReference>
<name>A0A381YDF5_9ZZZZ</name>
<dbReference type="EMBL" id="UINC01017987">
    <property type="protein sequence ID" value="SVA75136.1"/>
    <property type="molecule type" value="Genomic_DNA"/>
</dbReference>
<evidence type="ECO:0000313" key="3">
    <source>
        <dbReference type="EMBL" id="SVA75136.1"/>
    </source>
</evidence>
<dbReference type="SUPFAM" id="SSF103473">
    <property type="entry name" value="MFS general substrate transporter"/>
    <property type="match status" value="1"/>
</dbReference>
<proteinExistence type="predicted"/>
<feature type="transmembrane region" description="Helical" evidence="1">
    <location>
        <begin position="260"/>
        <end position="279"/>
    </location>
</feature>
<keyword evidence="1" id="KW-0812">Transmembrane</keyword>
<dbReference type="AlphaFoldDB" id="A0A381YDF5"/>
<gene>
    <name evidence="3" type="ORF">METZ01_LOCUS127990</name>
</gene>
<protein>
    <recommendedName>
        <fullName evidence="2">Major facilitator superfamily (MFS) profile domain-containing protein</fullName>
    </recommendedName>
</protein>